<gene>
    <name evidence="2" type="ORF">IAB90_06215</name>
</gene>
<keyword evidence="1" id="KW-0472">Membrane</keyword>
<protein>
    <recommendedName>
        <fullName evidence="4">DUF1294 domain-containing protein</fullName>
    </recommendedName>
</protein>
<feature type="transmembrane region" description="Helical" evidence="1">
    <location>
        <begin position="6"/>
        <end position="23"/>
    </location>
</feature>
<dbReference type="Proteomes" id="UP000824179">
    <property type="component" value="Unassembled WGS sequence"/>
</dbReference>
<reference evidence="2" key="1">
    <citation type="submission" date="2020-10" db="EMBL/GenBank/DDBJ databases">
        <authorList>
            <person name="Gilroy R."/>
        </authorList>
    </citation>
    <scope>NUCLEOTIDE SEQUENCE</scope>
    <source>
        <strain evidence="2">ChiW25-3613</strain>
    </source>
</reference>
<feature type="transmembrane region" description="Helical" evidence="1">
    <location>
        <begin position="44"/>
        <end position="63"/>
    </location>
</feature>
<evidence type="ECO:0000313" key="3">
    <source>
        <dbReference type="Proteomes" id="UP000824179"/>
    </source>
</evidence>
<feature type="transmembrane region" description="Helical" evidence="1">
    <location>
        <begin position="69"/>
        <end position="91"/>
    </location>
</feature>
<dbReference type="AlphaFoldDB" id="A0A9D1DCW4"/>
<organism evidence="2 3">
    <name type="scientific">Candidatus Coproplasma stercoripullorum</name>
    <dbReference type="NCBI Taxonomy" id="2840751"/>
    <lineage>
        <taxon>Bacteria</taxon>
        <taxon>Bacillati</taxon>
        <taxon>Bacillota</taxon>
        <taxon>Clostridia</taxon>
        <taxon>Eubacteriales</taxon>
        <taxon>Candidatus Coproplasma</taxon>
    </lineage>
</organism>
<sequence length="103" mass="11621">MILLYILVTVYIIAVNFYAVMLIKSQRDEDGDDENKKHSGDGKIILTALLGGALGIYCSMFAMKYRLKNLMLMILMPVIAVLNIYFFYIAFKSGFTFFIVGSA</sequence>
<dbReference type="EMBL" id="DVHB01000107">
    <property type="protein sequence ID" value="HIR39960.1"/>
    <property type="molecule type" value="Genomic_DNA"/>
</dbReference>
<name>A0A9D1DCW4_9FIRM</name>
<evidence type="ECO:0008006" key="4">
    <source>
        <dbReference type="Google" id="ProtNLM"/>
    </source>
</evidence>
<proteinExistence type="predicted"/>
<keyword evidence="1" id="KW-1133">Transmembrane helix</keyword>
<accession>A0A9D1DCW4</accession>
<evidence type="ECO:0000256" key="1">
    <source>
        <dbReference type="SAM" id="Phobius"/>
    </source>
</evidence>
<reference evidence="2" key="2">
    <citation type="journal article" date="2021" name="PeerJ">
        <title>Extensive microbial diversity within the chicken gut microbiome revealed by metagenomics and culture.</title>
        <authorList>
            <person name="Gilroy R."/>
            <person name="Ravi A."/>
            <person name="Getino M."/>
            <person name="Pursley I."/>
            <person name="Horton D.L."/>
            <person name="Alikhan N.F."/>
            <person name="Baker D."/>
            <person name="Gharbi K."/>
            <person name="Hall N."/>
            <person name="Watson M."/>
            <person name="Adriaenssens E.M."/>
            <person name="Foster-Nyarko E."/>
            <person name="Jarju S."/>
            <person name="Secka A."/>
            <person name="Antonio M."/>
            <person name="Oren A."/>
            <person name="Chaudhuri R.R."/>
            <person name="La Ragione R."/>
            <person name="Hildebrand F."/>
            <person name="Pallen M.J."/>
        </authorList>
    </citation>
    <scope>NUCLEOTIDE SEQUENCE</scope>
    <source>
        <strain evidence="2">ChiW25-3613</strain>
    </source>
</reference>
<comment type="caution">
    <text evidence="2">The sequence shown here is derived from an EMBL/GenBank/DDBJ whole genome shotgun (WGS) entry which is preliminary data.</text>
</comment>
<evidence type="ECO:0000313" key="2">
    <source>
        <dbReference type="EMBL" id="HIR39960.1"/>
    </source>
</evidence>
<keyword evidence="1" id="KW-0812">Transmembrane</keyword>